<dbReference type="AlphaFoldDB" id="A0A380A7E2"/>
<dbReference type="EMBL" id="UGYO01000001">
    <property type="protein sequence ID" value="SUI75500.1"/>
    <property type="molecule type" value="Genomic_DNA"/>
</dbReference>
<dbReference type="Pfam" id="PF00990">
    <property type="entry name" value="GGDEF"/>
    <property type="match status" value="1"/>
</dbReference>
<sequence length="368" mass="41252">MIIHAPAVSRLFATRLQDTDPMWQISQECQAGQLLSCLLATAATSLFFMLLYLWLFKSDAAVVINLLGLAAHVAIVADLWFYGNLRRSQWLTVLVPTCIALAMSLLLGTQHQITLYLLLSPILAFLLLGRSRGLLLSLGLASCIWLMLTLNQNLWQGADSLAGLGVVNFFAAYTMAVGIGYTGERIRHRSFKRLEKLANTDPLTGAMNRRRFFENWRRAKAEANRGLSEFAFLLLDIDYFKATNDSYGHDCGDAVLQQLVQLLEDRLRPYDLLGRLGGEEFGLLLRGVSAADAERKAEEIRTKVAEHNFGNEQVPHLPITVSIGIVHMPRRHGRSIESLYKQADMQLYHAKRAGRNRVVLAEKIFEPA</sequence>
<dbReference type="Gene3D" id="3.30.70.270">
    <property type="match status" value="1"/>
</dbReference>
<accession>A0A380A7E2</accession>
<dbReference type="Proteomes" id="UP000254069">
    <property type="component" value="Unassembled WGS sequence"/>
</dbReference>
<dbReference type="InterPro" id="IPR050469">
    <property type="entry name" value="Diguanylate_Cyclase"/>
</dbReference>
<dbReference type="GO" id="GO:0052621">
    <property type="term" value="F:diguanylate cyclase activity"/>
    <property type="evidence" value="ECO:0007669"/>
    <property type="project" value="UniProtKB-EC"/>
</dbReference>
<dbReference type="CDD" id="cd01949">
    <property type="entry name" value="GGDEF"/>
    <property type="match status" value="1"/>
</dbReference>
<protein>
    <recommendedName>
        <fullName evidence="2">diguanylate cyclase</fullName>
        <ecNumber evidence="2">2.7.7.65</ecNumber>
    </recommendedName>
</protein>
<organism evidence="4 5">
    <name type="scientific">Shewanella algae</name>
    <dbReference type="NCBI Taxonomy" id="38313"/>
    <lineage>
        <taxon>Bacteria</taxon>
        <taxon>Pseudomonadati</taxon>
        <taxon>Pseudomonadota</taxon>
        <taxon>Gammaproteobacteria</taxon>
        <taxon>Alteromonadales</taxon>
        <taxon>Shewanellaceae</taxon>
        <taxon>Shewanella</taxon>
    </lineage>
</organism>
<dbReference type="InterPro" id="IPR029787">
    <property type="entry name" value="Nucleotide_cyclase"/>
</dbReference>
<dbReference type="PANTHER" id="PTHR45138">
    <property type="entry name" value="REGULATORY COMPONENTS OF SENSORY TRANSDUCTION SYSTEM"/>
    <property type="match status" value="1"/>
</dbReference>
<dbReference type="PROSITE" id="PS50887">
    <property type="entry name" value="GGDEF"/>
    <property type="match status" value="1"/>
</dbReference>
<dbReference type="SUPFAM" id="SSF55073">
    <property type="entry name" value="Nucleotide cyclase"/>
    <property type="match status" value="1"/>
</dbReference>
<evidence type="ECO:0000256" key="3">
    <source>
        <dbReference type="ARBA" id="ARBA00034247"/>
    </source>
</evidence>
<keyword evidence="4" id="KW-0808">Transferase</keyword>
<dbReference type="EC" id="2.7.7.65" evidence="2"/>
<dbReference type="InterPro" id="IPR043128">
    <property type="entry name" value="Rev_trsase/Diguanyl_cyclase"/>
</dbReference>
<comment type="catalytic activity">
    <reaction evidence="3">
        <text>2 GTP = 3',3'-c-di-GMP + 2 diphosphate</text>
        <dbReference type="Rhea" id="RHEA:24898"/>
        <dbReference type="ChEBI" id="CHEBI:33019"/>
        <dbReference type="ChEBI" id="CHEBI:37565"/>
        <dbReference type="ChEBI" id="CHEBI:58805"/>
        <dbReference type="EC" id="2.7.7.65"/>
    </reaction>
</comment>
<evidence type="ECO:0000313" key="4">
    <source>
        <dbReference type="EMBL" id="SUI75500.1"/>
    </source>
</evidence>
<proteinExistence type="predicted"/>
<dbReference type="NCBIfam" id="TIGR00254">
    <property type="entry name" value="GGDEF"/>
    <property type="match status" value="1"/>
</dbReference>
<gene>
    <name evidence="4" type="primary">ycdT_2</name>
    <name evidence="4" type="ORF">NCTC10738_02357</name>
</gene>
<dbReference type="GeneID" id="93810736"/>
<name>A0A380A7E2_9GAMM</name>
<evidence type="ECO:0000313" key="5">
    <source>
        <dbReference type="Proteomes" id="UP000254069"/>
    </source>
</evidence>
<evidence type="ECO:0000256" key="2">
    <source>
        <dbReference type="ARBA" id="ARBA00012528"/>
    </source>
</evidence>
<keyword evidence="5" id="KW-1185">Reference proteome</keyword>
<reference evidence="4 5" key="1">
    <citation type="submission" date="2018-06" db="EMBL/GenBank/DDBJ databases">
        <authorList>
            <consortium name="Pathogen Informatics"/>
            <person name="Doyle S."/>
        </authorList>
    </citation>
    <scope>NUCLEOTIDE SEQUENCE [LARGE SCALE GENOMIC DNA]</scope>
    <source>
        <strain evidence="4 5">NCTC10738</strain>
    </source>
</reference>
<dbReference type="PANTHER" id="PTHR45138:SF9">
    <property type="entry name" value="DIGUANYLATE CYCLASE DGCM-RELATED"/>
    <property type="match status" value="1"/>
</dbReference>
<dbReference type="SMART" id="SM00267">
    <property type="entry name" value="GGDEF"/>
    <property type="match status" value="1"/>
</dbReference>
<dbReference type="RefSeq" id="WP_145839184.1">
    <property type="nucleotide sequence ID" value="NZ_CAXORA010000017.1"/>
</dbReference>
<dbReference type="InterPro" id="IPR000160">
    <property type="entry name" value="GGDEF_dom"/>
</dbReference>
<evidence type="ECO:0000256" key="1">
    <source>
        <dbReference type="ARBA" id="ARBA00001946"/>
    </source>
</evidence>
<comment type="cofactor">
    <cofactor evidence="1">
        <name>Mg(2+)</name>
        <dbReference type="ChEBI" id="CHEBI:18420"/>
    </cofactor>
</comment>
<keyword evidence="4" id="KW-0548">Nucleotidyltransferase</keyword>
<dbReference type="FunFam" id="3.30.70.270:FF:000001">
    <property type="entry name" value="Diguanylate cyclase domain protein"/>
    <property type="match status" value="1"/>
</dbReference>